<protein>
    <recommendedName>
        <fullName evidence="4">Tryptophan--tRNA ligase, cytoplasmic</fullName>
        <ecNumber evidence="3">6.1.1.2</ecNumber>
    </recommendedName>
    <alternativeName>
        <fullName evidence="11">Tryptophanyl-tRNA synthetase</fullName>
    </alternativeName>
</protein>
<dbReference type="HOGENOM" id="CLU_032621_0_1_1"/>
<dbReference type="SUPFAM" id="SSF52374">
    <property type="entry name" value="Nucleotidylyl transferase"/>
    <property type="match status" value="1"/>
</dbReference>
<keyword evidence="14" id="KW-1185">Reference proteome</keyword>
<keyword evidence="8 12" id="KW-0067">ATP-binding</keyword>
<reference evidence="13 14" key="1">
    <citation type="journal article" date="2010" name="Nature">
        <title>Perigord black truffle genome uncovers evolutionary origins and mechanisms of symbiosis.</title>
        <authorList>
            <person name="Martin F."/>
            <person name="Kohler A."/>
            <person name="Murat C."/>
            <person name="Balestrini R."/>
            <person name="Coutinho P.M."/>
            <person name="Jaillon O."/>
            <person name="Montanini B."/>
            <person name="Morin E."/>
            <person name="Noel B."/>
            <person name="Percudani R."/>
            <person name="Porcel B."/>
            <person name="Rubini A."/>
            <person name="Amicucci A."/>
            <person name="Amselem J."/>
            <person name="Anthouard V."/>
            <person name="Arcioni S."/>
            <person name="Artiguenave F."/>
            <person name="Aury J.M."/>
            <person name="Ballario P."/>
            <person name="Bolchi A."/>
            <person name="Brenna A."/>
            <person name="Brun A."/>
            <person name="Buee M."/>
            <person name="Cantarel B."/>
            <person name="Chevalier G."/>
            <person name="Couloux A."/>
            <person name="Da Silva C."/>
            <person name="Denoeud F."/>
            <person name="Duplessis S."/>
            <person name="Ghignone S."/>
            <person name="Hilselberger B."/>
            <person name="Iotti M."/>
            <person name="Marcais B."/>
            <person name="Mello A."/>
            <person name="Miranda M."/>
            <person name="Pacioni G."/>
            <person name="Quesneville H."/>
            <person name="Riccioni C."/>
            <person name="Ruotolo R."/>
            <person name="Splivallo R."/>
            <person name="Stocchi V."/>
            <person name="Tisserant E."/>
            <person name="Viscomi A.R."/>
            <person name="Zambonelli A."/>
            <person name="Zampieri E."/>
            <person name="Henrissat B."/>
            <person name="Lebrun M.H."/>
            <person name="Paolocci F."/>
            <person name="Bonfante P."/>
            <person name="Ottonello S."/>
            <person name="Wincker P."/>
        </authorList>
    </citation>
    <scope>NUCLEOTIDE SEQUENCE [LARGE SCALE GENOMIC DNA]</scope>
    <source>
        <strain evidence="13 14">Mel28</strain>
    </source>
</reference>
<evidence type="ECO:0000313" key="14">
    <source>
        <dbReference type="Proteomes" id="UP000006911"/>
    </source>
</evidence>
<dbReference type="InParanoid" id="D5G7V9"/>
<dbReference type="STRING" id="656061.D5G7V9"/>
<keyword evidence="10 12" id="KW-0030">Aminoacyl-tRNA synthetase</keyword>
<name>D5G7V9_TUBMM</name>
<evidence type="ECO:0000256" key="12">
    <source>
        <dbReference type="RuleBase" id="RU363036"/>
    </source>
</evidence>
<dbReference type="Proteomes" id="UP000006911">
    <property type="component" value="Unassembled WGS sequence"/>
</dbReference>
<evidence type="ECO:0000256" key="7">
    <source>
        <dbReference type="ARBA" id="ARBA00022741"/>
    </source>
</evidence>
<dbReference type="NCBIfam" id="TIGR00233">
    <property type="entry name" value="trpS"/>
    <property type="match status" value="1"/>
</dbReference>
<evidence type="ECO:0000256" key="4">
    <source>
        <dbReference type="ARBA" id="ARBA00013782"/>
    </source>
</evidence>
<dbReference type="FunFam" id="3.40.50.620:FF:000033">
    <property type="entry name" value="tryptophan--tRNA ligase, cytoplasmic"/>
    <property type="match status" value="1"/>
</dbReference>
<dbReference type="KEGG" id="tml:GSTUM_00002674001"/>
<gene>
    <name evidence="13" type="ORF">GSTUM_00002674001</name>
</gene>
<dbReference type="GO" id="GO:0006436">
    <property type="term" value="P:tryptophanyl-tRNA aminoacylation"/>
    <property type="evidence" value="ECO:0007669"/>
    <property type="project" value="InterPro"/>
</dbReference>
<dbReference type="GO" id="GO:0005524">
    <property type="term" value="F:ATP binding"/>
    <property type="evidence" value="ECO:0007669"/>
    <property type="project" value="UniProtKB-KW"/>
</dbReference>
<dbReference type="eggNOG" id="KOG2145">
    <property type="taxonomic scope" value="Eukaryota"/>
</dbReference>
<dbReference type="Pfam" id="PF00579">
    <property type="entry name" value="tRNA-synt_1b"/>
    <property type="match status" value="1"/>
</dbReference>
<comment type="subcellular location">
    <subcellularLocation>
        <location evidence="1">Cytoplasm</location>
    </subcellularLocation>
</comment>
<comment type="similarity">
    <text evidence="2 12">Belongs to the class-I aminoacyl-tRNA synthetase family.</text>
</comment>
<dbReference type="AlphaFoldDB" id="D5G7V9"/>
<evidence type="ECO:0000256" key="1">
    <source>
        <dbReference type="ARBA" id="ARBA00004496"/>
    </source>
</evidence>
<dbReference type="PANTHER" id="PTHR10055:SF1">
    <property type="entry name" value="TRYPTOPHAN--TRNA LIGASE, CYTOPLASMIC"/>
    <property type="match status" value="1"/>
</dbReference>
<evidence type="ECO:0000256" key="5">
    <source>
        <dbReference type="ARBA" id="ARBA00022490"/>
    </source>
</evidence>
<keyword evidence="6 12" id="KW-0436">Ligase</keyword>
<dbReference type="Gene3D" id="3.40.50.620">
    <property type="entry name" value="HUPs"/>
    <property type="match status" value="1"/>
</dbReference>
<dbReference type="FunCoup" id="D5G7V9">
    <property type="interactions" value="1026"/>
</dbReference>
<accession>D5G7V9</accession>
<dbReference type="Gene3D" id="1.10.240.10">
    <property type="entry name" value="Tyrosyl-Transfer RNA Synthetase"/>
    <property type="match status" value="1"/>
</dbReference>
<dbReference type="InterPro" id="IPR014729">
    <property type="entry name" value="Rossmann-like_a/b/a_fold"/>
</dbReference>
<dbReference type="GO" id="GO:0005737">
    <property type="term" value="C:cytoplasm"/>
    <property type="evidence" value="ECO:0007669"/>
    <property type="project" value="UniProtKB-SubCell"/>
</dbReference>
<evidence type="ECO:0000256" key="10">
    <source>
        <dbReference type="ARBA" id="ARBA00023146"/>
    </source>
</evidence>
<evidence type="ECO:0000256" key="3">
    <source>
        <dbReference type="ARBA" id="ARBA00013161"/>
    </source>
</evidence>
<keyword evidence="9 12" id="KW-0648">Protein biosynthesis</keyword>
<dbReference type="FunFam" id="1.10.240.10:FF:000003">
    <property type="entry name" value="Tryptophan--tRNA ligase, cytoplasmic"/>
    <property type="match status" value="1"/>
</dbReference>
<dbReference type="InterPro" id="IPR002306">
    <property type="entry name" value="Trp-tRNA-ligase"/>
</dbReference>
<dbReference type="PRINTS" id="PR01039">
    <property type="entry name" value="TRNASYNTHTRP"/>
</dbReference>
<sequence length="444" mass="50265">MAEMDEQPPALQVEALPTQEVPVPGNQEQNINPFTVEGAMVDGKVVAIDYEKLIRDFGTRHISPELLARFEKLTGCRPHQFLRRGMFFSHRDFERILDLYEQGKQFYIYTGRGPSSESMHLGHMIPFMFTKWLQETFDVPLCIMLTDDEKFLFKQNLTIENVKGFARKNAKDIIAMGFDVNKTFIFSDLDYMGGAFYENILKVARCITTNQSKATFGFNDSDNIGKLHFTAVQASTAFSTTFPHIFGDDPIKVRQIPSLIPCAIDQDPYFRLTRDVAGRLKYQKPALIHAKFFPALGGSGSKMSASIDTSAIFMSDTPNAIRKKINKYAFSGGQTTTEEQRLYGGNPDVDVSFQYLTFFLEDDEELESIRQSYLKGTLLTGELKARCIKELQDFIAAFQERKKAVTDEICAEFMRPRSLTWGHGRPRDGDVESVVEKVKSATVG</sequence>
<dbReference type="CDD" id="cd00806">
    <property type="entry name" value="TrpRS_core"/>
    <property type="match status" value="1"/>
</dbReference>
<keyword evidence="7 12" id="KW-0547">Nucleotide-binding</keyword>
<evidence type="ECO:0000256" key="9">
    <source>
        <dbReference type="ARBA" id="ARBA00022917"/>
    </source>
</evidence>
<dbReference type="InterPro" id="IPR001412">
    <property type="entry name" value="aa-tRNA-synth_I_CS"/>
</dbReference>
<dbReference type="GO" id="GO:1990825">
    <property type="term" value="F:sequence-specific mRNA binding"/>
    <property type="evidence" value="ECO:0007669"/>
    <property type="project" value="EnsemblFungi"/>
</dbReference>
<organism evidence="13 14">
    <name type="scientific">Tuber melanosporum (strain Mel28)</name>
    <name type="common">Perigord black truffle</name>
    <dbReference type="NCBI Taxonomy" id="656061"/>
    <lineage>
        <taxon>Eukaryota</taxon>
        <taxon>Fungi</taxon>
        <taxon>Dikarya</taxon>
        <taxon>Ascomycota</taxon>
        <taxon>Pezizomycotina</taxon>
        <taxon>Pezizomycetes</taxon>
        <taxon>Pezizales</taxon>
        <taxon>Tuberaceae</taxon>
        <taxon>Tuber</taxon>
    </lineage>
</organism>
<dbReference type="GO" id="GO:0004830">
    <property type="term" value="F:tryptophan-tRNA ligase activity"/>
    <property type="evidence" value="ECO:0007669"/>
    <property type="project" value="UniProtKB-EC"/>
</dbReference>
<proteinExistence type="inferred from homology"/>
<dbReference type="RefSeq" id="XP_002836411.1">
    <property type="nucleotide sequence ID" value="XM_002836365.1"/>
</dbReference>
<keyword evidence="5" id="KW-0963">Cytoplasm</keyword>
<evidence type="ECO:0000256" key="8">
    <source>
        <dbReference type="ARBA" id="ARBA00022840"/>
    </source>
</evidence>
<evidence type="ECO:0000256" key="2">
    <source>
        <dbReference type="ARBA" id="ARBA00005594"/>
    </source>
</evidence>
<dbReference type="InterPro" id="IPR002305">
    <property type="entry name" value="aa-tRNA-synth_Ic"/>
</dbReference>
<evidence type="ECO:0000256" key="6">
    <source>
        <dbReference type="ARBA" id="ARBA00022598"/>
    </source>
</evidence>
<evidence type="ECO:0000313" key="13">
    <source>
        <dbReference type="EMBL" id="CAZ80602.1"/>
    </source>
</evidence>
<evidence type="ECO:0000256" key="11">
    <source>
        <dbReference type="ARBA" id="ARBA00030268"/>
    </source>
</evidence>
<dbReference type="OMA" id="SIYHRFM"/>
<dbReference type="PROSITE" id="PS00178">
    <property type="entry name" value="AA_TRNA_LIGASE_I"/>
    <property type="match status" value="1"/>
</dbReference>
<dbReference type="EC" id="6.1.1.2" evidence="3"/>
<dbReference type="GeneID" id="9181421"/>
<dbReference type="PANTHER" id="PTHR10055">
    <property type="entry name" value="TRYPTOPHANYL-TRNA SYNTHETASE"/>
    <property type="match status" value="1"/>
</dbReference>
<dbReference type="EMBL" id="FN430032">
    <property type="protein sequence ID" value="CAZ80602.1"/>
    <property type="molecule type" value="Genomic_DNA"/>
</dbReference>